<accession>A0A544TGY2</accession>
<dbReference type="RefSeq" id="WP_142536963.1">
    <property type="nucleotide sequence ID" value="NZ_BMIE01000002.1"/>
</dbReference>
<organism evidence="2 3">
    <name type="scientific">Psychrobacillus lasiicapitis</name>
    <dbReference type="NCBI Taxonomy" id="1636719"/>
    <lineage>
        <taxon>Bacteria</taxon>
        <taxon>Bacillati</taxon>
        <taxon>Bacillota</taxon>
        <taxon>Bacilli</taxon>
        <taxon>Bacillales</taxon>
        <taxon>Bacillaceae</taxon>
        <taxon>Psychrobacillus</taxon>
    </lineage>
</organism>
<gene>
    <name evidence="2" type="ORF">FG382_00725</name>
</gene>
<dbReference type="OrthoDB" id="2376847at2"/>
<name>A0A544TGY2_9BACI</name>
<protein>
    <submittedName>
        <fullName evidence="2">Spore coat protein</fullName>
    </submittedName>
</protein>
<evidence type="ECO:0000313" key="3">
    <source>
        <dbReference type="Proteomes" id="UP000317316"/>
    </source>
</evidence>
<dbReference type="Proteomes" id="UP000317316">
    <property type="component" value="Unassembled WGS sequence"/>
</dbReference>
<keyword evidence="3" id="KW-1185">Reference proteome</keyword>
<sequence>MSQRKYCEQSENYYPMGMEHQTKHWNDDFSNDATVLQDIDQLSSVHQESDELIWIRNSCNISVQTTDTQAAVSLQVGLQLAIALVVSIAIGDSDRSHAVAQDIFQQFNDEQTNKQVIYIDNSKDVNIVTTDTDLSVNIQVLLEVLVALIIKLDVL</sequence>
<evidence type="ECO:0000259" key="1">
    <source>
        <dbReference type="Pfam" id="PF07552"/>
    </source>
</evidence>
<feature type="domain" description="Spore coat protein X/V" evidence="1">
    <location>
        <begin position="34"/>
        <end position="90"/>
    </location>
</feature>
<dbReference type="Pfam" id="PF07552">
    <property type="entry name" value="Coat_X"/>
    <property type="match status" value="2"/>
</dbReference>
<comment type="caution">
    <text evidence="2">The sequence shown here is derived from an EMBL/GenBank/DDBJ whole genome shotgun (WGS) entry which is preliminary data.</text>
</comment>
<dbReference type="EMBL" id="VDGH01000001">
    <property type="protein sequence ID" value="TQR16719.1"/>
    <property type="molecule type" value="Genomic_DNA"/>
</dbReference>
<evidence type="ECO:0000313" key="2">
    <source>
        <dbReference type="EMBL" id="TQR16719.1"/>
    </source>
</evidence>
<dbReference type="AlphaFoldDB" id="A0A544TGY2"/>
<dbReference type="InterPro" id="IPR011428">
    <property type="entry name" value="Spore_coat_X/V"/>
</dbReference>
<keyword evidence="2" id="KW-0167">Capsid protein</keyword>
<dbReference type="GO" id="GO:0030435">
    <property type="term" value="P:sporulation resulting in formation of a cellular spore"/>
    <property type="evidence" value="ECO:0007669"/>
    <property type="project" value="InterPro"/>
</dbReference>
<proteinExistence type="predicted"/>
<keyword evidence="2" id="KW-0946">Virion</keyword>
<reference evidence="2 3" key="1">
    <citation type="submission" date="2019-05" db="EMBL/GenBank/DDBJ databases">
        <title>Psychrobacillus vulpis sp. nov., a new species isolated from feces of a red fox that inhabits in The Tablas de Daimiel Natural Park, Albacete, Spain.</title>
        <authorList>
            <person name="Rodriguez M."/>
            <person name="Reina J.C."/>
            <person name="Bejar V."/>
            <person name="Llamas I."/>
        </authorList>
    </citation>
    <scope>NUCLEOTIDE SEQUENCE [LARGE SCALE GENOMIC DNA]</scope>
    <source>
        <strain evidence="2 3">NEAU-3TGS17</strain>
    </source>
</reference>
<feature type="domain" description="Spore coat protein X/V" evidence="1">
    <location>
        <begin position="98"/>
        <end position="154"/>
    </location>
</feature>
<dbReference type="GO" id="GO:0031160">
    <property type="term" value="C:spore wall"/>
    <property type="evidence" value="ECO:0007669"/>
    <property type="project" value="InterPro"/>
</dbReference>